<evidence type="ECO:0000313" key="1">
    <source>
        <dbReference type="EMBL" id="MFA9950020.1"/>
    </source>
</evidence>
<accession>A0ABV4UEF9</accession>
<comment type="caution">
    <text evidence="1">The sequence shown here is derived from an EMBL/GenBank/DDBJ whole genome shotgun (WGS) entry which is preliminary data.</text>
</comment>
<sequence>MAIMRLAANLNLSNIIFGRCEVYRHEKFFNSIFEDSNINLPIFYGCKFDNCIFKSSDLNNSKFFEFNEFENCRFLHCDMRNIGVGNNGLYFKKTEFNACDMRGMNLESTSFFECTFEKCKIISVTFHANKIQKSSFNGTLIDVKFEGDGKEKLELDFKKSKFQGVEFHNIDLSQSVPPKIKNHYYVSNLKYRCSNALVKLNSDKTIDENIKKILSRRIKKLSGNEDYIFNYKFIEDIEGSDFAKNFFDILEISLIN</sequence>
<proteinExistence type="predicted"/>
<dbReference type="Gene3D" id="2.160.20.80">
    <property type="entry name" value="E3 ubiquitin-protein ligase SopA"/>
    <property type="match status" value="1"/>
</dbReference>
<dbReference type="RefSeq" id="WP_418891106.1">
    <property type="nucleotide sequence ID" value="NZ_JBEUWX010000002.1"/>
</dbReference>
<name>A0ABV4UEF9_9RHOO</name>
<dbReference type="InterPro" id="IPR052949">
    <property type="entry name" value="PA_immunity-related"/>
</dbReference>
<gene>
    <name evidence="1" type="ORF">ABCS64_06775</name>
</gene>
<dbReference type="PANTHER" id="PTHR42999">
    <property type="entry name" value="ANTIBIOTIC RESISTANCE PROTEIN MCBG"/>
    <property type="match status" value="1"/>
</dbReference>
<organism evidence="1 2">
    <name type="scientific">Dentiradicibacter hellwigii</name>
    <dbReference type="NCBI Taxonomy" id="3149053"/>
    <lineage>
        <taxon>Bacteria</taxon>
        <taxon>Pseudomonadati</taxon>
        <taxon>Pseudomonadota</taxon>
        <taxon>Betaproteobacteria</taxon>
        <taxon>Rhodocyclales</taxon>
        <taxon>Rhodocyclaceae</taxon>
        <taxon>Dentiradicibacter</taxon>
    </lineage>
</organism>
<protein>
    <submittedName>
        <fullName evidence="1">Pentapeptide repeat-containing protein</fullName>
    </submittedName>
</protein>
<evidence type="ECO:0000313" key="2">
    <source>
        <dbReference type="Proteomes" id="UP001574673"/>
    </source>
</evidence>
<dbReference type="PANTHER" id="PTHR42999:SF1">
    <property type="entry name" value="PENTAPEPTIDE REPEAT-CONTAINING PROTEIN"/>
    <property type="match status" value="1"/>
</dbReference>
<dbReference type="Proteomes" id="UP001574673">
    <property type="component" value="Unassembled WGS sequence"/>
</dbReference>
<dbReference type="EMBL" id="JBEUWX010000002">
    <property type="protein sequence ID" value="MFA9950020.1"/>
    <property type="molecule type" value="Genomic_DNA"/>
</dbReference>
<reference evidence="2" key="1">
    <citation type="submission" date="2024-06" db="EMBL/GenBank/DDBJ databases">
        <title>Radixoralia hellwigii gen. nov., sp nov., isolated from a root canal in the human oral cavity.</title>
        <authorList>
            <person name="Bartsch S."/>
            <person name="Wittmer A."/>
            <person name="Schulz A.-K."/>
            <person name="Neumann-Schaal M."/>
            <person name="Wolf J."/>
            <person name="Gronow S."/>
            <person name="Tennert C."/>
            <person name="Haecker G."/>
            <person name="Cieplik F."/>
            <person name="Al-Ahmad A."/>
        </authorList>
    </citation>
    <scope>NUCLEOTIDE SEQUENCE [LARGE SCALE GENOMIC DNA]</scope>
    <source>
        <strain evidence="2">Wk13</strain>
    </source>
</reference>
<keyword evidence="2" id="KW-1185">Reference proteome</keyword>
<dbReference type="SUPFAM" id="SSF141571">
    <property type="entry name" value="Pentapeptide repeat-like"/>
    <property type="match status" value="1"/>
</dbReference>